<keyword evidence="2" id="KW-1185">Reference proteome</keyword>
<evidence type="ECO:0000313" key="1">
    <source>
        <dbReference type="EMBL" id="GEP60766.1"/>
    </source>
</evidence>
<dbReference type="AlphaFoldDB" id="A0A512NP85"/>
<protein>
    <submittedName>
        <fullName evidence="1">Uncharacterized protein</fullName>
    </submittedName>
</protein>
<name>A0A512NP85_9HYPH</name>
<organism evidence="1 2">
    <name type="scientific">Reyranella soli</name>
    <dbReference type="NCBI Taxonomy" id="1230389"/>
    <lineage>
        <taxon>Bacteria</taxon>
        <taxon>Pseudomonadati</taxon>
        <taxon>Pseudomonadota</taxon>
        <taxon>Alphaproteobacteria</taxon>
        <taxon>Hyphomicrobiales</taxon>
        <taxon>Reyranellaceae</taxon>
        <taxon>Reyranella</taxon>
    </lineage>
</organism>
<reference evidence="1 2" key="1">
    <citation type="submission" date="2019-07" db="EMBL/GenBank/DDBJ databases">
        <title>Whole genome shotgun sequence of Reyranella soli NBRC 108950.</title>
        <authorList>
            <person name="Hosoyama A."/>
            <person name="Uohara A."/>
            <person name="Ohji S."/>
            <person name="Ichikawa N."/>
        </authorList>
    </citation>
    <scope>NUCLEOTIDE SEQUENCE [LARGE SCALE GENOMIC DNA]</scope>
    <source>
        <strain evidence="1 2">NBRC 108950</strain>
    </source>
</reference>
<proteinExistence type="predicted"/>
<dbReference type="Proteomes" id="UP000321058">
    <property type="component" value="Unassembled WGS sequence"/>
</dbReference>
<dbReference type="EMBL" id="BKAJ01000181">
    <property type="protein sequence ID" value="GEP60766.1"/>
    <property type="molecule type" value="Genomic_DNA"/>
</dbReference>
<accession>A0A512NP85</accession>
<sequence>MSTQTVSKAEAVAALENCKRCVIGLCDSTVCKELRHTEAHYIRCNIMNRRLRDGYVAPGYAKAVT</sequence>
<evidence type="ECO:0000313" key="2">
    <source>
        <dbReference type="Proteomes" id="UP000321058"/>
    </source>
</evidence>
<comment type="caution">
    <text evidence="1">The sequence shown here is derived from an EMBL/GenBank/DDBJ whole genome shotgun (WGS) entry which is preliminary data.</text>
</comment>
<gene>
    <name evidence="1" type="ORF">RSO01_79320</name>
</gene>